<dbReference type="Pfam" id="PF00126">
    <property type="entry name" value="HTH_1"/>
    <property type="match status" value="1"/>
</dbReference>
<proteinExistence type="inferred from homology"/>
<evidence type="ECO:0000256" key="4">
    <source>
        <dbReference type="ARBA" id="ARBA00023163"/>
    </source>
</evidence>
<dbReference type="InterPro" id="IPR005119">
    <property type="entry name" value="LysR_subst-bd"/>
</dbReference>
<gene>
    <name evidence="6" type="ORF">ACFO0J_16325</name>
</gene>
<keyword evidence="3" id="KW-0238">DNA-binding</keyword>
<comment type="caution">
    <text evidence="6">The sequence shown here is derived from an EMBL/GenBank/DDBJ whole genome shotgun (WGS) entry which is preliminary data.</text>
</comment>
<dbReference type="Gene3D" id="3.40.190.10">
    <property type="entry name" value="Periplasmic binding protein-like II"/>
    <property type="match status" value="2"/>
</dbReference>
<keyword evidence="7" id="KW-1185">Reference proteome</keyword>
<evidence type="ECO:0000256" key="1">
    <source>
        <dbReference type="ARBA" id="ARBA00009437"/>
    </source>
</evidence>
<dbReference type="Proteomes" id="UP001595756">
    <property type="component" value="Unassembled WGS sequence"/>
</dbReference>
<dbReference type="Gene3D" id="1.10.10.10">
    <property type="entry name" value="Winged helix-like DNA-binding domain superfamily/Winged helix DNA-binding domain"/>
    <property type="match status" value="1"/>
</dbReference>
<dbReference type="PRINTS" id="PR00039">
    <property type="entry name" value="HTHLYSR"/>
</dbReference>
<dbReference type="EMBL" id="JBHSDY010000010">
    <property type="protein sequence ID" value="MFC4299610.1"/>
    <property type="molecule type" value="Genomic_DNA"/>
</dbReference>
<sequence length="293" mass="31943">MRHLNSETLAAFVAVVDCGGFTAAADRIGKTQAAVSLIINRLEHRLGCKLLERTRHGVALSSQGEVLIGFARRMLALESEMLCAMNCGTDSTVIRIGMPDDYLDVLGGALLREFATRHPDVQVNILCDFSNRLEPLLAQGSIDLAVITRQPGLDVGQFLTRERQLWCTVSGRYPETDSVLPLALFADQCRARPRILAALDEARRAWRIVCSSSHLPGVRAAVELSGALTVLPESVILDGWRTLGRTHGLPDLPDLELALCMSNDASLLVRRVAQFIQGYFQTAARASRASALP</sequence>
<dbReference type="InterPro" id="IPR050176">
    <property type="entry name" value="LTTR"/>
</dbReference>
<dbReference type="Pfam" id="PF03466">
    <property type="entry name" value="LysR_substrate"/>
    <property type="match status" value="1"/>
</dbReference>
<dbReference type="InterPro" id="IPR036390">
    <property type="entry name" value="WH_DNA-bd_sf"/>
</dbReference>
<name>A0ABV8S1V4_9BURK</name>
<accession>A0ABV8S1V4</accession>
<evidence type="ECO:0000259" key="5">
    <source>
        <dbReference type="PROSITE" id="PS50931"/>
    </source>
</evidence>
<keyword evidence="2" id="KW-0805">Transcription regulation</keyword>
<dbReference type="InterPro" id="IPR000847">
    <property type="entry name" value="LysR_HTH_N"/>
</dbReference>
<dbReference type="RefSeq" id="WP_376814118.1">
    <property type="nucleotide sequence ID" value="NZ_JBHSDY010000010.1"/>
</dbReference>
<reference evidence="7" key="1">
    <citation type="journal article" date="2019" name="Int. J. Syst. Evol. Microbiol.">
        <title>The Global Catalogue of Microorganisms (GCM) 10K type strain sequencing project: providing services to taxonomists for standard genome sequencing and annotation.</title>
        <authorList>
            <consortium name="The Broad Institute Genomics Platform"/>
            <consortium name="The Broad Institute Genome Sequencing Center for Infectious Disease"/>
            <person name="Wu L."/>
            <person name="Ma J."/>
        </authorList>
    </citation>
    <scope>NUCLEOTIDE SEQUENCE [LARGE SCALE GENOMIC DNA]</scope>
    <source>
        <strain evidence="7">CGMCC 1.19029</strain>
    </source>
</reference>
<organism evidence="6 7">
    <name type="scientific">Castellaniella hirudinis</name>
    <dbReference type="NCBI Taxonomy" id="1144617"/>
    <lineage>
        <taxon>Bacteria</taxon>
        <taxon>Pseudomonadati</taxon>
        <taxon>Pseudomonadota</taxon>
        <taxon>Betaproteobacteria</taxon>
        <taxon>Burkholderiales</taxon>
        <taxon>Alcaligenaceae</taxon>
        <taxon>Castellaniella</taxon>
    </lineage>
</organism>
<comment type="similarity">
    <text evidence="1">Belongs to the LysR transcriptional regulatory family.</text>
</comment>
<protein>
    <submittedName>
        <fullName evidence="6">LysR substrate-binding domain-containing protein</fullName>
    </submittedName>
</protein>
<dbReference type="SUPFAM" id="SSF46785">
    <property type="entry name" value="Winged helix' DNA-binding domain"/>
    <property type="match status" value="1"/>
</dbReference>
<evidence type="ECO:0000256" key="2">
    <source>
        <dbReference type="ARBA" id="ARBA00023015"/>
    </source>
</evidence>
<dbReference type="PANTHER" id="PTHR30579:SF7">
    <property type="entry name" value="HTH-TYPE TRANSCRIPTIONAL REGULATOR LRHA-RELATED"/>
    <property type="match status" value="1"/>
</dbReference>
<feature type="domain" description="HTH lysR-type" evidence="5">
    <location>
        <begin position="4"/>
        <end position="61"/>
    </location>
</feature>
<dbReference type="PROSITE" id="PS50931">
    <property type="entry name" value="HTH_LYSR"/>
    <property type="match status" value="1"/>
</dbReference>
<evidence type="ECO:0000256" key="3">
    <source>
        <dbReference type="ARBA" id="ARBA00023125"/>
    </source>
</evidence>
<keyword evidence="4" id="KW-0804">Transcription</keyword>
<dbReference type="InterPro" id="IPR036388">
    <property type="entry name" value="WH-like_DNA-bd_sf"/>
</dbReference>
<dbReference type="SUPFAM" id="SSF53850">
    <property type="entry name" value="Periplasmic binding protein-like II"/>
    <property type="match status" value="1"/>
</dbReference>
<evidence type="ECO:0000313" key="6">
    <source>
        <dbReference type="EMBL" id="MFC4299610.1"/>
    </source>
</evidence>
<dbReference type="PANTHER" id="PTHR30579">
    <property type="entry name" value="TRANSCRIPTIONAL REGULATOR"/>
    <property type="match status" value="1"/>
</dbReference>
<evidence type="ECO:0000313" key="7">
    <source>
        <dbReference type="Proteomes" id="UP001595756"/>
    </source>
</evidence>